<dbReference type="AlphaFoldDB" id="A0A3T0HVU4"/>
<name>A0A3T0HVU4_9BACI</name>
<reference evidence="2 3" key="1">
    <citation type="submission" date="2017-07" db="EMBL/GenBank/DDBJ databases">
        <title>The complete genome sequence of Bacillus mesonae strain H20-5, an efficient strain improving plant abiotic stress resistance.</title>
        <authorList>
            <person name="Kim S.Y."/>
            <person name="Song H."/>
            <person name="Sang M.K."/>
            <person name="Weon H.-Y."/>
            <person name="Song J."/>
        </authorList>
    </citation>
    <scope>NUCLEOTIDE SEQUENCE [LARGE SCALE GENOMIC DNA]</scope>
    <source>
        <strain evidence="2 3">H20-5</strain>
    </source>
</reference>
<dbReference type="EMBL" id="CP022572">
    <property type="protein sequence ID" value="AZU61264.1"/>
    <property type="molecule type" value="Genomic_DNA"/>
</dbReference>
<accession>A0A3T0HVU4</accession>
<gene>
    <name evidence="2" type="ORF">CHR53_08305</name>
</gene>
<keyword evidence="1" id="KW-1133">Transmembrane helix</keyword>
<keyword evidence="1" id="KW-0812">Transmembrane</keyword>
<proteinExistence type="predicted"/>
<organism evidence="2 3">
    <name type="scientific">Neobacillus mesonae</name>
    <dbReference type="NCBI Taxonomy" id="1193713"/>
    <lineage>
        <taxon>Bacteria</taxon>
        <taxon>Bacillati</taxon>
        <taxon>Bacillota</taxon>
        <taxon>Bacilli</taxon>
        <taxon>Bacillales</taxon>
        <taxon>Bacillaceae</taxon>
        <taxon>Neobacillus</taxon>
    </lineage>
</organism>
<evidence type="ECO:0000256" key="1">
    <source>
        <dbReference type="SAM" id="Phobius"/>
    </source>
</evidence>
<sequence>MGAYITDLVVVALLIIGITAFMGDITNGIGERLFGGKRRSEYVDQNARFQTGWKAVGGKKK</sequence>
<feature type="transmembrane region" description="Helical" evidence="1">
    <location>
        <begin position="6"/>
        <end position="29"/>
    </location>
</feature>
<evidence type="ECO:0000313" key="3">
    <source>
        <dbReference type="Proteomes" id="UP000282892"/>
    </source>
</evidence>
<keyword evidence="3" id="KW-1185">Reference proteome</keyword>
<dbReference type="Proteomes" id="UP000282892">
    <property type="component" value="Chromosome"/>
</dbReference>
<evidence type="ECO:0000313" key="2">
    <source>
        <dbReference type="EMBL" id="AZU61264.1"/>
    </source>
</evidence>
<dbReference type="RefSeq" id="WP_066395065.1">
    <property type="nucleotide sequence ID" value="NZ_CP022572.1"/>
</dbReference>
<dbReference type="KEGG" id="nmk:CHR53_08305"/>
<dbReference type="OrthoDB" id="2888596at2"/>
<keyword evidence="1" id="KW-0472">Membrane</keyword>
<protein>
    <submittedName>
        <fullName evidence="2">Uncharacterized protein</fullName>
    </submittedName>
</protein>